<keyword evidence="3" id="KW-0996">Nickel insertion</keyword>
<name>A0A1K2HKJ1_9NEIS</name>
<dbReference type="PANTHER" id="PTHR33643">
    <property type="entry name" value="UREASE ACCESSORY PROTEIN D"/>
    <property type="match status" value="1"/>
</dbReference>
<proteinExistence type="inferred from homology"/>
<comment type="subunit">
    <text evidence="3">UreD, UreF and UreG form a complex that acts as a GTP-hydrolysis-dependent molecular chaperone, activating the urease apoprotein by helping to assemble the nickel containing metallocenter of UreC. The UreE protein probably delivers the nickel.</text>
</comment>
<dbReference type="PANTHER" id="PTHR33643:SF1">
    <property type="entry name" value="UREASE ACCESSORY PROTEIN D"/>
    <property type="match status" value="1"/>
</dbReference>
<keyword evidence="2 3" id="KW-0143">Chaperone</keyword>
<evidence type="ECO:0000313" key="5">
    <source>
        <dbReference type="Proteomes" id="UP000186513"/>
    </source>
</evidence>
<comment type="function">
    <text evidence="3">Required for maturation of urease via the functional incorporation of the urease nickel metallocenter.</text>
</comment>
<dbReference type="RefSeq" id="WP_072428800.1">
    <property type="nucleotide sequence ID" value="NZ_FPKR01000008.1"/>
</dbReference>
<dbReference type="Proteomes" id="UP000186513">
    <property type="component" value="Unassembled WGS sequence"/>
</dbReference>
<dbReference type="GO" id="GO:0016151">
    <property type="term" value="F:nickel cation binding"/>
    <property type="evidence" value="ECO:0007669"/>
    <property type="project" value="UniProtKB-UniRule"/>
</dbReference>
<accession>A0A1K2HKJ1</accession>
<comment type="subcellular location">
    <subcellularLocation>
        <location evidence="3">Cytoplasm</location>
    </subcellularLocation>
</comment>
<keyword evidence="5" id="KW-1185">Reference proteome</keyword>
<keyword evidence="3" id="KW-0963">Cytoplasm</keyword>
<evidence type="ECO:0000256" key="1">
    <source>
        <dbReference type="ARBA" id="ARBA00007177"/>
    </source>
</evidence>
<dbReference type="Pfam" id="PF01774">
    <property type="entry name" value="UreD"/>
    <property type="match status" value="1"/>
</dbReference>
<dbReference type="STRING" id="1121279.SAMN02745887_02290"/>
<gene>
    <name evidence="3" type="primary">ureD</name>
    <name evidence="4" type="ORF">SAMN02745887_02290</name>
</gene>
<dbReference type="EMBL" id="FPKR01000008">
    <property type="protein sequence ID" value="SFZ77235.1"/>
    <property type="molecule type" value="Genomic_DNA"/>
</dbReference>
<comment type="similarity">
    <text evidence="1 3">Belongs to the UreD family.</text>
</comment>
<protein>
    <recommendedName>
        <fullName evidence="3">Urease accessory protein UreD</fullName>
    </recommendedName>
</protein>
<organism evidence="4 5">
    <name type="scientific">Chitinimonas taiwanensis DSM 18899</name>
    <dbReference type="NCBI Taxonomy" id="1121279"/>
    <lineage>
        <taxon>Bacteria</taxon>
        <taxon>Pseudomonadati</taxon>
        <taxon>Pseudomonadota</taxon>
        <taxon>Betaproteobacteria</taxon>
        <taxon>Neisseriales</taxon>
        <taxon>Chitinibacteraceae</taxon>
        <taxon>Chitinimonas</taxon>
    </lineage>
</organism>
<evidence type="ECO:0000313" key="4">
    <source>
        <dbReference type="EMBL" id="SFZ77235.1"/>
    </source>
</evidence>
<dbReference type="HAMAP" id="MF_01384">
    <property type="entry name" value="UreD"/>
    <property type="match status" value="1"/>
</dbReference>
<reference evidence="4 5" key="1">
    <citation type="submission" date="2016-11" db="EMBL/GenBank/DDBJ databases">
        <authorList>
            <person name="Jaros S."/>
            <person name="Januszkiewicz K."/>
            <person name="Wedrychowicz H."/>
        </authorList>
    </citation>
    <scope>NUCLEOTIDE SEQUENCE [LARGE SCALE GENOMIC DNA]</scope>
    <source>
        <strain evidence="4 5">DSM 18899</strain>
    </source>
</reference>
<sequence length="291" mass="31101">MQRALDPALSPAASFGAWQARLQLGFERMDDGGGARTVLRRLGQLGPLTVQKPLYPEGPLRCHAIVLHPPGGIAGGDHLELGITVGEGAEALLTTPGAAKWYASVGPEARQHIQLSVATGGCLEWLPQESIVFDGAQAQSEVEITLGEGARLAYWDIVCLGRPSNALPFTRGAWRQSLRIRGADGRVRFLERGRLLGGDALLSSPMGLAGLPVMGTLILAGQLDRDRLAAVRELPSPAGVQLGWTQLEDLIVLRALASQAEPLRAAFVQAWQALRPECLGRPAMLPRIWAT</sequence>
<dbReference type="AlphaFoldDB" id="A0A1K2HKJ1"/>
<dbReference type="InterPro" id="IPR002669">
    <property type="entry name" value="UreD"/>
</dbReference>
<evidence type="ECO:0000256" key="2">
    <source>
        <dbReference type="ARBA" id="ARBA00023186"/>
    </source>
</evidence>
<dbReference type="OrthoDB" id="9798842at2"/>
<evidence type="ECO:0000256" key="3">
    <source>
        <dbReference type="HAMAP-Rule" id="MF_01384"/>
    </source>
</evidence>
<dbReference type="GO" id="GO:0005737">
    <property type="term" value="C:cytoplasm"/>
    <property type="evidence" value="ECO:0007669"/>
    <property type="project" value="UniProtKB-SubCell"/>
</dbReference>